<evidence type="ECO:0000313" key="2">
    <source>
        <dbReference type="EMBL" id="QEW05652.1"/>
    </source>
</evidence>
<dbReference type="Pfam" id="PF10124">
    <property type="entry name" value="Mu-like_gpT"/>
    <property type="match status" value="1"/>
</dbReference>
<feature type="domain" description="Bacteriophage Mu GpT" evidence="1">
    <location>
        <begin position="9"/>
        <end position="295"/>
    </location>
</feature>
<keyword evidence="3" id="KW-1185">Reference proteome</keyword>
<dbReference type="Proteomes" id="UP000325606">
    <property type="component" value="Chromosome"/>
</dbReference>
<dbReference type="KEGG" id="nik:F5I99_03630"/>
<dbReference type="RefSeq" id="WP_151053696.1">
    <property type="nucleotide sequence ID" value="NZ_CP044222.1"/>
</dbReference>
<protein>
    <recommendedName>
        <fullName evidence="1">Bacteriophage Mu GpT domain-containing protein</fullName>
    </recommendedName>
</protein>
<dbReference type="AlphaFoldDB" id="A0A5J6LBS2"/>
<gene>
    <name evidence="2" type="ORF">F5I99_03630</name>
</gene>
<evidence type="ECO:0000313" key="3">
    <source>
        <dbReference type="Proteomes" id="UP000325606"/>
    </source>
</evidence>
<name>A0A5J6LBS2_9GAMM</name>
<reference evidence="2 3" key="1">
    <citation type="submission" date="2019-09" db="EMBL/GenBank/DDBJ databases">
        <title>Nitrincola iocasae sp. nov., a bacterium isolated from the sediment collected at a cold seep field in South China Sea.</title>
        <authorList>
            <person name="Zhang H."/>
            <person name="Wang H."/>
            <person name="Li C."/>
        </authorList>
    </citation>
    <scope>NUCLEOTIDE SEQUENCE [LARGE SCALE GENOMIC DNA]</scope>
    <source>
        <strain evidence="2 3">KXZD1103</strain>
    </source>
</reference>
<accession>A0A5J6LBS2</accession>
<sequence>MDVNAQNLSILNTAVSTAFNSAFEGAESQYTRIATVVPSKTAANTYAWLGNSSHIREWLGERVINRLKQHDFTLKNKKFEKTEGIPRDAVDDDQYGAYMPLFAQMGQDAKEFPDLLTFPLLKNGFTELCYDGQPFFDTDHPVGTKTVTSVSNMQAGSGDPWFLLCTKRHIKPLIWQNRRDFKLVMKTNPETSDHVFMTDDLLWGVDGRCNAGLGLWQLAFGSKAELNGTNFSAARTAMMKLKNDAGSPLGVIPDLLVVGPDNVTKAEVLLEAMNKANGESNTNYKKVELMVCPWLA</sequence>
<dbReference type="InterPro" id="IPR018774">
    <property type="entry name" value="Phage_Mu_GpT"/>
</dbReference>
<proteinExistence type="predicted"/>
<evidence type="ECO:0000259" key="1">
    <source>
        <dbReference type="Pfam" id="PF10124"/>
    </source>
</evidence>
<dbReference type="EMBL" id="CP044222">
    <property type="protein sequence ID" value="QEW05652.1"/>
    <property type="molecule type" value="Genomic_DNA"/>
</dbReference>
<organism evidence="2 3">
    <name type="scientific">Nitrincola iocasae</name>
    <dbReference type="NCBI Taxonomy" id="2614693"/>
    <lineage>
        <taxon>Bacteria</taxon>
        <taxon>Pseudomonadati</taxon>
        <taxon>Pseudomonadota</taxon>
        <taxon>Gammaproteobacteria</taxon>
        <taxon>Oceanospirillales</taxon>
        <taxon>Oceanospirillaceae</taxon>
        <taxon>Nitrincola</taxon>
    </lineage>
</organism>